<dbReference type="GO" id="GO:0005874">
    <property type="term" value="C:microtubule"/>
    <property type="evidence" value="ECO:0007669"/>
    <property type="project" value="TreeGrafter"/>
</dbReference>
<dbReference type="InterPro" id="IPR001401">
    <property type="entry name" value="Dynamin_GTPase"/>
</dbReference>
<dbReference type="Proteomes" id="UP001224890">
    <property type="component" value="Unassembled WGS sequence"/>
</dbReference>
<dbReference type="PANTHER" id="PTHR11566:SF215">
    <property type="entry name" value="DYNAMIN GTPASE"/>
    <property type="match status" value="1"/>
</dbReference>
<feature type="compositionally biased region" description="Polar residues" evidence="4">
    <location>
        <begin position="584"/>
        <end position="599"/>
    </location>
</feature>
<name>A0AAJ0AMY3_9PEZI</name>
<dbReference type="InterPro" id="IPR020850">
    <property type="entry name" value="GED_dom"/>
</dbReference>
<keyword evidence="3" id="KW-0175">Coiled coil</keyword>
<dbReference type="Pfam" id="PF00350">
    <property type="entry name" value="Dynamin_N"/>
    <property type="match status" value="1"/>
</dbReference>
<evidence type="ECO:0000313" key="7">
    <source>
        <dbReference type="Proteomes" id="UP001224890"/>
    </source>
</evidence>
<evidence type="ECO:0000313" key="6">
    <source>
        <dbReference type="EMBL" id="KAK1674686.1"/>
    </source>
</evidence>
<dbReference type="PANTHER" id="PTHR11566">
    <property type="entry name" value="DYNAMIN"/>
    <property type="match status" value="1"/>
</dbReference>
<dbReference type="SUPFAM" id="SSF52540">
    <property type="entry name" value="P-loop containing nucleoside triphosphate hydrolases"/>
    <property type="match status" value="1"/>
</dbReference>
<dbReference type="Gene3D" id="1.20.120.1240">
    <property type="entry name" value="Dynamin, middle domain"/>
    <property type="match status" value="1"/>
</dbReference>
<dbReference type="GO" id="GO:0016020">
    <property type="term" value="C:membrane"/>
    <property type="evidence" value="ECO:0007669"/>
    <property type="project" value="TreeGrafter"/>
</dbReference>
<keyword evidence="2" id="KW-0342">GTP-binding</keyword>
<dbReference type="InterPro" id="IPR022812">
    <property type="entry name" value="Dynamin"/>
</dbReference>
<dbReference type="GO" id="GO:0006897">
    <property type="term" value="P:endocytosis"/>
    <property type="evidence" value="ECO:0007669"/>
    <property type="project" value="TreeGrafter"/>
</dbReference>
<dbReference type="SMART" id="SM00053">
    <property type="entry name" value="DYNc"/>
    <property type="match status" value="1"/>
</dbReference>
<keyword evidence="7" id="KW-1185">Reference proteome</keyword>
<evidence type="ECO:0000256" key="2">
    <source>
        <dbReference type="ARBA" id="ARBA00023134"/>
    </source>
</evidence>
<dbReference type="GO" id="GO:0000266">
    <property type="term" value="P:mitochondrial fission"/>
    <property type="evidence" value="ECO:0007669"/>
    <property type="project" value="TreeGrafter"/>
</dbReference>
<feature type="coiled-coil region" evidence="3">
    <location>
        <begin position="304"/>
        <end position="335"/>
    </location>
</feature>
<evidence type="ECO:0000256" key="1">
    <source>
        <dbReference type="ARBA" id="ARBA00022741"/>
    </source>
</evidence>
<dbReference type="InterPro" id="IPR027417">
    <property type="entry name" value="P-loop_NTPase"/>
</dbReference>
<dbReference type="InterPro" id="IPR045063">
    <property type="entry name" value="Dynamin_N"/>
</dbReference>
<comment type="caution">
    <text evidence="6">The sequence shown here is derived from an EMBL/GenBank/DDBJ whole genome shotgun (WGS) entry which is preliminary data.</text>
</comment>
<dbReference type="GO" id="GO:0048312">
    <property type="term" value="P:intracellular distribution of mitochondria"/>
    <property type="evidence" value="ECO:0007669"/>
    <property type="project" value="TreeGrafter"/>
</dbReference>
<feature type="compositionally biased region" description="Polar residues" evidence="4">
    <location>
        <begin position="559"/>
        <end position="574"/>
    </location>
</feature>
<dbReference type="CDD" id="cd08771">
    <property type="entry name" value="DLP_1"/>
    <property type="match status" value="1"/>
</dbReference>
<sequence>MGDHQDQHKFRDSAYESLGDDTFSRTIDKLRELGADLVPLPQLVGKSSVLGSVTSFAFPRARELCTRYATQITCHRDDFERVRISIIQSQDSDGDRNKRLKKFGFSIENAEKEDFAWTRIFSEANEVMGLRGLNDGDNPKLSTFVEDVSKIEVNGPNQNQLIIIDIPGIFHTSTKGLTTENDIVIVRNMVDRYIKDQRTIILAAIPCNVDIASQEALTLAKEIDSEGLRIMGQIVCELVEGKRHSLRLGYCVVKNCSADDNTSTMAQRNSSEKVFFRTNPWARLKSTNWVGVDSLAIRLRGLLRDLSKKEFKNVKAEIERMLNNCETELKHFQEAAVRARDGHYNGQDMFDQSPKLRLITSIVDLNEQFNKVFALRGHTRKFEPGEVEFGLDTRLNVDAITNPDKALAGILRNLEVQFPEPMNSSLLSNIESVFRESRSAELGSFSGSMLAQVFREQTKKWKPLVLKHVSQVIMIVHDFIGAALRLKCTDSNTSDELHDNFLLPKLRASYRRALDHAQFLIDVELSGQPYTMNHYFNSNLQKAIGPASVLNAQGTVPNNPSTVATPVSGNTTAVTPKGPGTPVANRNGSPSDFTSQRSAGSSEAAEWWLSRSMLPRLTTDRSNAEQVREDIHDILRSYYKVARKRFVAVVLQQTVFHFLLDAKTSPLKIFTPDLVMGLDDKQLHMIAGEHAATRDRREILARDIENLKLAVEELRMSK</sequence>
<accession>A0AAJ0AMY3</accession>
<dbReference type="PRINTS" id="PR00195">
    <property type="entry name" value="DYNAMIN"/>
</dbReference>
<evidence type="ECO:0000256" key="3">
    <source>
        <dbReference type="SAM" id="Coils"/>
    </source>
</evidence>
<dbReference type="InterPro" id="IPR000375">
    <property type="entry name" value="Dynamin_stalk"/>
</dbReference>
<gene>
    <name evidence="6" type="ORF">BDP55DRAFT_745633</name>
</gene>
<dbReference type="PROSITE" id="PS51388">
    <property type="entry name" value="GED"/>
    <property type="match status" value="1"/>
</dbReference>
<dbReference type="GO" id="GO:0005525">
    <property type="term" value="F:GTP binding"/>
    <property type="evidence" value="ECO:0007669"/>
    <property type="project" value="InterPro"/>
</dbReference>
<evidence type="ECO:0000256" key="4">
    <source>
        <dbReference type="SAM" id="MobiDB-lite"/>
    </source>
</evidence>
<dbReference type="RefSeq" id="XP_060428689.1">
    <property type="nucleotide sequence ID" value="XM_060580540.1"/>
</dbReference>
<dbReference type="GO" id="GO:0005739">
    <property type="term" value="C:mitochondrion"/>
    <property type="evidence" value="ECO:0007669"/>
    <property type="project" value="TreeGrafter"/>
</dbReference>
<dbReference type="GeneID" id="85465066"/>
<reference evidence="6" key="1">
    <citation type="submission" date="2021-06" db="EMBL/GenBank/DDBJ databases">
        <title>Comparative genomics, transcriptomics and evolutionary studies reveal genomic signatures of adaptation to plant cell wall in hemibiotrophic fungi.</title>
        <authorList>
            <consortium name="DOE Joint Genome Institute"/>
            <person name="Baroncelli R."/>
            <person name="Diaz J.F."/>
            <person name="Benocci T."/>
            <person name="Peng M."/>
            <person name="Battaglia E."/>
            <person name="Haridas S."/>
            <person name="Andreopoulos W."/>
            <person name="Labutti K."/>
            <person name="Pangilinan J."/>
            <person name="Floch G.L."/>
            <person name="Makela M.R."/>
            <person name="Henrissat B."/>
            <person name="Grigoriev I.V."/>
            <person name="Crouch J.A."/>
            <person name="De Vries R.P."/>
            <person name="Sukno S.A."/>
            <person name="Thon M.R."/>
        </authorList>
    </citation>
    <scope>NUCLEOTIDE SEQUENCE</scope>
    <source>
        <strain evidence="6">CBS 193.32</strain>
    </source>
</reference>
<feature type="region of interest" description="Disordered" evidence="4">
    <location>
        <begin position="559"/>
        <end position="599"/>
    </location>
</feature>
<dbReference type="EMBL" id="JAHMHR010000024">
    <property type="protein sequence ID" value="KAK1674686.1"/>
    <property type="molecule type" value="Genomic_DNA"/>
</dbReference>
<organism evidence="6 7">
    <name type="scientific">Colletotrichum godetiae</name>
    <dbReference type="NCBI Taxonomy" id="1209918"/>
    <lineage>
        <taxon>Eukaryota</taxon>
        <taxon>Fungi</taxon>
        <taxon>Dikarya</taxon>
        <taxon>Ascomycota</taxon>
        <taxon>Pezizomycotina</taxon>
        <taxon>Sordariomycetes</taxon>
        <taxon>Hypocreomycetidae</taxon>
        <taxon>Glomerellales</taxon>
        <taxon>Glomerellaceae</taxon>
        <taxon>Colletotrichum</taxon>
        <taxon>Colletotrichum acutatum species complex</taxon>
    </lineage>
</organism>
<dbReference type="Gene3D" id="3.40.50.300">
    <property type="entry name" value="P-loop containing nucleotide triphosphate hydrolases"/>
    <property type="match status" value="1"/>
</dbReference>
<dbReference type="GO" id="GO:0008017">
    <property type="term" value="F:microtubule binding"/>
    <property type="evidence" value="ECO:0007669"/>
    <property type="project" value="TreeGrafter"/>
</dbReference>
<feature type="domain" description="GED" evidence="5">
    <location>
        <begin position="628"/>
        <end position="718"/>
    </location>
</feature>
<dbReference type="GO" id="GO:0003924">
    <property type="term" value="F:GTPase activity"/>
    <property type="evidence" value="ECO:0007669"/>
    <property type="project" value="InterPro"/>
</dbReference>
<dbReference type="GO" id="GO:0016559">
    <property type="term" value="P:peroxisome fission"/>
    <property type="evidence" value="ECO:0007669"/>
    <property type="project" value="TreeGrafter"/>
</dbReference>
<protein>
    <submittedName>
        <fullName evidence="6">Interferon-induced GTP-binding protein Mx1</fullName>
    </submittedName>
</protein>
<proteinExistence type="predicted"/>
<evidence type="ECO:0000259" key="5">
    <source>
        <dbReference type="PROSITE" id="PS51388"/>
    </source>
</evidence>
<keyword evidence="1" id="KW-0547">Nucleotide-binding</keyword>
<dbReference type="AlphaFoldDB" id="A0AAJ0AMY3"/>
<dbReference type="Pfam" id="PF01031">
    <property type="entry name" value="Dynamin_M"/>
    <property type="match status" value="1"/>
</dbReference>